<feature type="transmembrane region" description="Helical" evidence="1">
    <location>
        <begin position="77"/>
        <end position="99"/>
    </location>
</feature>
<sequence>MTENQQPIFFRYRFGWHILFWIVVFIMYWLTYGGYMDRYREEFFIGLTLLPARVIGTYSLIYLILPLATVKKKFFTFGILVIVHAFLYGFIIYLSYYYPNLYPRLFDYSKLPLFYWPKILSKILSNYGIPVLAAAIIIFKKWYIDDLKNKQLTEEKLEAELSFLRSQVHPHFLFNTLNNLYALTLIKSEKTPDIVLKLSGLLDYMIYKSNGKFVPLSKELEILESYIELEKLRYNNRLDLEYEVIGDPDSFKIAPLILLPFIENSFKHGASNDRTNPKIRITIAIKGDCLNLSVLNSTLGDNKKDETLSEGIGLKNVRRRLELIYPDSHELKITSSEKQFEVKLIVCWVNE</sequence>
<reference evidence="3" key="1">
    <citation type="submission" date="2022-11" db="EMBL/GenBank/DDBJ databases">
        <title>Marilongibacter aestuarii gen. nov., sp. nov., isolated from tidal flat sediment.</title>
        <authorList>
            <person name="Jiayan W."/>
        </authorList>
    </citation>
    <scope>NUCLEOTIDE SEQUENCE</scope>
    <source>
        <strain evidence="3">Z1-6</strain>
    </source>
</reference>
<keyword evidence="1" id="KW-1133">Transmembrane helix</keyword>
<feature type="transmembrane region" description="Helical" evidence="1">
    <location>
        <begin position="12"/>
        <end position="31"/>
    </location>
</feature>
<dbReference type="PANTHER" id="PTHR34220">
    <property type="entry name" value="SENSOR HISTIDINE KINASE YPDA"/>
    <property type="match status" value="1"/>
</dbReference>
<name>A0A9X3F5F1_9BACT</name>
<dbReference type="PANTHER" id="PTHR34220:SF7">
    <property type="entry name" value="SENSOR HISTIDINE KINASE YPDA"/>
    <property type="match status" value="1"/>
</dbReference>
<dbReference type="EMBL" id="JAPOHD010000023">
    <property type="protein sequence ID" value="MCY1720889.1"/>
    <property type="molecule type" value="Genomic_DNA"/>
</dbReference>
<protein>
    <submittedName>
        <fullName evidence="3">Histidine kinase</fullName>
    </submittedName>
</protein>
<keyword evidence="4" id="KW-1185">Reference proteome</keyword>
<dbReference type="AlphaFoldDB" id="A0A9X3F5F1"/>
<feature type="transmembrane region" description="Helical" evidence="1">
    <location>
        <begin position="43"/>
        <end position="65"/>
    </location>
</feature>
<evidence type="ECO:0000313" key="4">
    <source>
        <dbReference type="Proteomes" id="UP001145087"/>
    </source>
</evidence>
<dbReference type="InterPro" id="IPR050640">
    <property type="entry name" value="Bact_2-comp_sensor_kinase"/>
</dbReference>
<keyword evidence="3" id="KW-0418">Kinase</keyword>
<keyword evidence="3" id="KW-0808">Transferase</keyword>
<proteinExistence type="predicted"/>
<accession>A0A9X3F5F1</accession>
<comment type="caution">
    <text evidence="3">The sequence shown here is derived from an EMBL/GenBank/DDBJ whole genome shotgun (WGS) entry which is preliminary data.</text>
</comment>
<organism evidence="3 4">
    <name type="scientific">Draconibacterium aestuarii</name>
    <dbReference type="NCBI Taxonomy" id="2998507"/>
    <lineage>
        <taxon>Bacteria</taxon>
        <taxon>Pseudomonadati</taxon>
        <taxon>Bacteroidota</taxon>
        <taxon>Bacteroidia</taxon>
        <taxon>Marinilabiliales</taxon>
        <taxon>Prolixibacteraceae</taxon>
        <taxon>Draconibacterium</taxon>
    </lineage>
</organism>
<dbReference type="Proteomes" id="UP001145087">
    <property type="component" value="Unassembled WGS sequence"/>
</dbReference>
<keyword evidence="1" id="KW-0472">Membrane</keyword>
<gene>
    <name evidence="3" type="ORF">OU798_11070</name>
</gene>
<dbReference type="SUPFAM" id="SSF55874">
    <property type="entry name" value="ATPase domain of HSP90 chaperone/DNA topoisomerase II/histidine kinase"/>
    <property type="match status" value="1"/>
</dbReference>
<dbReference type="InterPro" id="IPR036890">
    <property type="entry name" value="HATPase_C_sf"/>
</dbReference>
<evidence type="ECO:0000256" key="1">
    <source>
        <dbReference type="SAM" id="Phobius"/>
    </source>
</evidence>
<evidence type="ECO:0000313" key="3">
    <source>
        <dbReference type="EMBL" id="MCY1720889.1"/>
    </source>
</evidence>
<keyword evidence="1" id="KW-0812">Transmembrane</keyword>
<dbReference type="GO" id="GO:0016020">
    <property type="term" value="C:membrane"/>
    <property type="evidence" value="ECO:0007669"/>
    <property type="project" value="InterPro"/>
</dbReference>
<dbReference type="Gene3D" id="3.30.565.10">
    <property type="entry name" value="Histidine kinase-like ATPase, C-terminal domain"/>
    <property type="match status" value="1"/>
</dbReference>
<feature type="domain" description="Signal transduction histidine kinase internal region" evidence="2">
    <location>
        <begin position="159"/>
        <end position="238"/>
    </location>
</feature>
<dbReference type="GO" id="GO:0000155">
    <property type="term" value="F:phosphorelay sensor kinase activity"/>
    <property type="evidence" value="ECO:0007669"/>
    <property type="project" value="InterPro"/>
</dbReference>
<evidence type="ECO:0000259" key="2">
    <source>
        <dbReference type="Pfam" id="PF06580"/>
    </source>
</evidence>
<dbReference type="Pfam" id="PF06580">
    <property type="entry name" value="His_kinase"/>
    <property type="match status" value="1"/>
</dbReference>
<dbReference type="RefSeq" id="WP_343333222.1">
    <property type="nucleotide sequence ID" value="NZ_JAPOHD010000023.1"/>
</dbReference>
<feature type="transmembrane region" description="Helical" evidence="1">
    <location>
        <begin position="119"/>
        <end position="139"/>
    </location>
</feature>
<dbReference type="InterPro" id="IPR010559">
    <property type="entry name" value="Sig_transdc_His_kin_internal"/>
</dbReference>